<evidence type="ECO:0000256" key="5">
    <source>
        <dbReference type="SAM" id="Phobius"/>
    </source>
</evidence>
<dbReference type="GO" id="GO:0004725">
    <property type="term" value="F:protein tyrosine phosphatase activity"/>
    <property type="evidence" value="ECO:0007669"/>
    <property type="project" value="UniProtKB-EC"/>
</dbReference>
<evidence type="ECO:0000256" key="3">
    <source>
        <dbReference type="ARBA" id="ARBA00022912"/>
    </source>
</evidence>
<feature type="signal peptide" evidence="6">
    <location>
        <begin position="1"/>
        <end position="20"/>
    </location>
</feature>
<dbReference type="PANTHER" id="PTHR46198:SF4">
    <property type="entry name" value="PROTEIN-TYROSINE-PHOSPHATASE"/>
    <property type="match status" value="1"/>
</dbReference>
<organism evidence="8 9">
    <name type="scientific">Vespula squamosa</name>
    <name type="common">Southern yellow jacket</name>
    <name type="synonym">Wasp</name>
    <dbReference type="NCBI Taxonomy" id="30214"/>
    <lineage>
        <taxon>Eukaryota</taxon>
        <taxon>Metazoa</taxon>
        <taxon>Ecdysozoa</taxon>
        <taxon>Arthropoda</taxon>
        <taxon>Hexapoda</taxon>
        <taxon>Insecta</taxon>
        <taxon>Pterygota</taxon>
        <taxon>Neoptera</taxon>
        <taxon>Endopterygota</taxon>
        <taxon>Hymenoptera</taxon>
        <taxon>Apocrita</taxon>
        <taxon>Aculeata</taxon>
        <taxon>Vespoidea</taxon>
        <taxon>Vespidae</taxon>
        <taxon>Vespinae</taxon>
        <taxon>Vespula</taxon>
    </lineage>
</organism>
<name>A0ABD2AXF0_VESSQ</name>
<feature type="transmembrane region" description="Helical" evidence="5">
    <location>
        <begin position="677"/>
        <end position="700"/>
    </location>
</feature>
<evidence type="ECO:0000256" key="2">
    <source>
        <dbReference type="ARBA" id="ARBA00022801"/>
    </source>
</evidence>
<dbReference type="InterPro" id="IPR008356">
    <property type="entry name" value="Tyr_Pase_KIM-con"/>
</dbReference>
<feature type="region of interest" description="Disordered" evidence="4">
    <location>
        <begin position="375"/>
        <end position="396"/>
    </location>
</feature>
<evidence type="ECO:0000256" key="6">
    <source>
        <dbReference type="SAM" id="SignalP"/>
    </source>
</evidence>
<reference evidence="8 9" key="1">
    <citation type="journal article" date="2024" name="Ann. Entomol. Soc. Am.">
        <title>Genomic analyses of the southern and eastern yellowjacket wasps (Hymenoptera: Vespidae) reveal evolutionary signatures of social life.</title>
        <authorList>
            <person name="Catto M.A."/>
            <person name="Caine P.B."/>
            <person name="Orr S.E."/>
            <person name="Hunt B.G."/>
            <person name="Goodisman M.A.D."/>
        </authorList>
    </citation>
    <scope>NUCLEOTIDE SEQUENCE [LARGE SCALE GENOMIC DNA]</scope>
    <source>
        <strain evidence="8">233</strain>
        <tissue evidence="8">Head and thorax</tissue>
    </source>
</reference>
<keyword evidence="5" id="KW-1133">Transmembrane helix</keyword>
<comment type="caution">
    <text evidence="8">The sequence shown here is derived from an EMBL/GenBank/DDBJ whole genome shotgun (WGS) entry which is preliminary data.</text>
</comment>
<dbReference type="PRINTS" id="PR00700">
    <property type="entry name" value="PRTYPHPHTASE"/>
</dbReference>
<feature type="compositionally biased region" description="Polar residues" evidence="4">
    <location>
        <begin position="450"/>
        <end position="465"/>
    </location>
</feature>
<dbReference type="Gene3D" id="3.90.190.10">
    <property type="entry name" value="Protein tyrosine phosphatase superfamily"/>
    <property type="match status" value="1"/>
</dbReference>
<evidence type="ECO:0000259" key="7">
    <source>
        <dbReference type="PROSITE" id="PS50055"/>
    </source>
</evidence>
<dbReference type="CDD" id="cd00047">
    <property type="entry name" value="PTPc"/>
    <property type="match status" value="1"/>
</dbReference>
<feature type="region of interest" description="Disordered" evidence="4">
    <location>
        <begin position="48"/>
        <end position="108"/>
    </location>
</feature>
<feature type="chain" id="PRO_5044874919" description="protein-tyrosine-phosphatase" evidence="6">
    <location>
        <begin position="21"/>
        <end position="929"/>
    </location>
</feature>
<dbReference type="AlphaFoldDB" id="A0ABD2AXF0"/>
<feature type="compositionally biased region" description="Basic and acidic residues" evidence="4">
    <location>
        <begin position="51"/>
        <end position="98"/>
    </location>
</feature>
<keyword evidence="5" id="KW-0472">Membrane</keyword>
<dbReference type="Pfam" id="PF00102">
    <property type="entry name" value="Y_phosphatase"/>
    <property type="match status" value="1"/>
</dbReference>
<feature type="region of interest" description="Disordered" evidence="4">
    <location>
        <begin position="270"/>
        <end position="289"/>
    </location>
</feature>
<keyword evidence="3" id="KW-0904">Protein phosphatase</keyword>
<sequence length="929" mass="101917">MSFNDILGAILLVFAGGVTTSSVSEKFIELSNKNDDLESSSLVVANPVKVNQKEEEEKENGGDLKAKGLKLSDLEDEDHKKKGSKEEEKEEEGKEEKTQSTIFTVINETDGDILEDSENVSSIAMTTIESTSSSPFLDNELGSFDRMEKLNIDKYVEEVKNVDNMKNVSMNLNETKSTTSIPVPTLPVVLSSSMSNVIVEKKLLESSKANLTVATTTGDASIYENTIGRKDSEKKPIVTEPSVVLENSIQQSGAFGSSYKTINYSTIESTSSLSSSSSSSSTSTESSSIGTLTIGTLTTGTLFPYVQSESDNPNDLTGNGITESTNSNTIVSMTTIVPVDSSILDTKTTDPTTKSTLIDDYYSTLSTGIDNDFSTETTIESSDQSSVNPTTSSSSYSGNTVEYKFVTLTENNRNSFTTTTLAIEDTLSIDHEQTDINISNNVSDSKESTRSLSEIESWPRSTSVERTLPITPSPNAIITSSTIRSTLSSTENNMMTSVESTTESLEATPLVNVVTLDLPSSTFVTTFLDDKSLGGKKSVDVGIPTTIVATIMETLPPDEITSLVRIMFENNRHNVCLCLEELRQFLADILSNGLDKVILAKQVRFHKNPCTESDNSKDNSSSEESFLTIYVYIVNENGRFDAAMTKILPNLYKSSVSNFPITIHSLVLVQEIDSSNAIAVVVVSSVAFICLLLLAGLLFVMRKRQTRFNYGERCRPVSLDAYSLDSVSAYNSVRRKGVARSSKRSYGNPAFEDSSAVSSHPLNFTGLTSFSNDVDAINEEFLSIPQVSAKMDELPLGAEVKNRYANVIPLPESRVPLKKLNDDPLSEYINASYVRGPKNATKYYIACQAPLDTTVTDFWRMIWEQQSKVIIMLTDLFENGVEKCTEYIPPSEVTDCHRLYGDFQVTLKKRETKEKYAISTLHLKVINLN</sequence>
<evidence type="ECO:0000313" key="9">
    <source>
        <dbReference type="Proteomes" id="UP001607302"/>
    </source>
</evidence>
<dbReference type="SUPFAM" id="SSF52799">
    <property type="entry name" value="(Phosphotyrosine protein) phosphatases II"/>
    <property type="match status" value="1"/>
</dbReference>
<dbReference type="Proteomes" id="UP001607302">
    <property type="component" value="Unassembled WGS sequence"/>
</dbReference>
<evidence type="ECO:0000256" key="1">
    <source>
        <dbReference type="ARBA" id="ARBA00013064"/>
    </source>
</evidence>
<evidence type="ECO:0000313" key="8">
    <source>
        <dbReference type="EMBL" id="KAL2725292.1"/>
    </source>
</evidence>
<dbReference type="InterPro" id="IPR029021">
    <property type="entry name" value="Prot-tyrosine_phosphatase-like"/>
</dbReference>
<gene>
    <name evidence="8" type="ORF">V1478_007965</name>
</gene>
<dbReference type="PROSITE" id="PS50055">
    <property type="entry name" value="TYR_PHOSPHATASE_PTP"/>
    <property type="match status" value="1"/>
</dbReference>
<dbReference type="EC" id="3.1.3.48" evidence="1"/>
<feature type="domain" description="Tyrosine-protein phosphatase" evidence="7">
    <location>
        <begin position="801"/>
        <end position="929"/>
    </location>
</feature>
<keyword evidence="6" id="KW-0732">Signal</keyword>
<dbReference type="SMART" id="SM00194">
    <property type="entry name" value="PTPc"/>
    <property type="match status" value="1"/>
</dbReference>
<dbReference type="EMBL" id="JAUDFV010000138">
    <property type="protein sequence ID" value="KAL2725292.1"/>
    <property type="molecule type" value="Genomic_DNA"/>
</dbReference>
<feature type="region of interest" description="Disordered" evidence="4">
    <location>
        <begin position="441"/>
        <end position="472"/>
    </location>
</feature>
<feature type="compositionally biased region" description="Low complexity" evidence="4">
    <location>
        <begin position="381"/>
        <end position="396"/>
    </location>
</feature>
<dbReference type="InterPro" id="IPR000242">
    <property type="entry name" value="PTP_cat"/>
</dbReference>
<evidence type="ECO:0000256" key="4">
    <source>
        <dbReference type="SAM" id="MobiDB-lite"/>
    </source>
</evidence>
<dbReference type="PANTHER" id="PTHR46198">
    <property type="entry name" value="PROTEIN-TYROSINE-PHOSPHATASE"/>
    <property type="match status" value="1"/>
</dbReference>
<keyword evidence="9" id="KW-1185">Reference proteome</keyword>
<accession>A0ABD2AXF0</accession>
<proteinExistence type="predicted"/>
<keyword evidence="5" id="KW-0812">Transmembrane</keyword>
<keyword evidence="2" id="KW-0378">Hydrolase</keyword>
<protein>
    <recommendedName>
        <fullName evidence="1">protein-tyrosine-phosphatase</fullName>
        <ecNumber evidence="1">3.1.3.48</ecNumber>
    </recommendedName>
</protein>